<evidence type="ECO:0000313" key="3">
    <source>
        <dbReference type="Proteomes" id="UP001432312"/>
    </source>
</evidence>
<sequence length="69" mass="7252">MQNFKLLKSIVERQNRLRAGRGGDEGQTVFEYLGIIVIIVLIIGAIVGSGLAAAIANAITQALADITAN</sequence>
<feature type="transmembrane region" description="Helical" evidence="1">
    <location>
        <begin position="32"/>
        <end position="56"/>
    </location>
</feature>
<dbReference type="EMBL" id="CP108036">
    <property type="protein sequence ID" value="WUN79607.1"/>
    <property type="molecule type" value="Genomic_DNA"/>
</dbReference>
<reference evidence="2" key="1">
    <citation type="submission" date="2022-10" db="EMBL/GenBank/DDBJ databases">
        <title>The complete genomes of actinobacterial strains from the NBC collection.</title>
        <authorList>
            <person name="Joergensen T.S."/>
            <person name="Alvarez Arevalo M."/>
            <person name="Sterndorff E.B."/>
            <person name="Faurdal D."/>
            <person name="Vuksanovic O."/>
            <person name="Mourched A.-S."/>
            <person name="Charusanti P."/>
            <person name="Shaw S."/>
            <person name="Blin K."/>
            <person name="Weber T."/>
        </authorList>
    </citation>
    <scope>NUCLEOTIDE SEQUENCE</scope>
    <source>
        <strain evidence="2">NBC_00303</strain>
    </source>
</reference>
<evidence type="ECO:0000313" key="2">
    <source>
        <dbReference type="EMBL" id="WUN79607.1"/>
    </source>
</evidence>
<keyword evidence="1" id="KW-1133">Transmembrane helix</keyword>
<name>A0ABZ1QBC5_9ACTN</name>
<keyword evidence="1" id="KW-0472">Membrane</keyword>
<gene>
    <name evidence="2" type="ORF">OHA91_14495</name>
</gene>
<accession>A0ABZ1QBC5</accession>
<dbReference type="Proteomes" id="UP001432312">
    <property type="component" value="Chromosome"/>
</dbReference>
<proteinExistence type="predicted"/>
<keyword evidence="1" id="KW-0812">Transmembrane</keyword>
<protein>
    <recommendedName>
        <fullName evidence="4">Flp family type IVb pilin</fullName>
    </recommendedName>
</protein>
<dbReference type="RefSeq" id="WP_031153356.1">
    <property type="nucleotide sequence ID" value="NZ_CP108036.1"/>
</dbReference>
<dbReference type="GeneID" id="95497267"/>
<evidence type="ECO:0008006" key="4">
    <source>
        <dbReference type="Google" id="ProtNLM"/>
    </source>
</evidence>
<keyword evidence="3" id="KW-1185">Reference proteome</keyword>
<organism evidence="2 3">
    <name type="scientific">Streptomyces erythrochromogenes</name>
    <dbReference type="NCBI Taxonomy" id="285574"/>
    <lineage>
        <taxon>Bacteria</taxon>
        <taxon>Bacillati</taxon>
        <taxon>Actinomycetota</taxon>
        <taxon>Actinomycetes</taxon>
        <taxon>Kitasatosporales</taxon>
        <taxon>Streptomycetaceae</taxon>
        <taxon>Streptomyces</taxon>
    </lineage>
</organism>
<evidence type="ECO:0000256" key="1">
    <source>
        <dbReference type="SAM" id="Phobius"/>
    </source>
</evidence>